<dbReference type="InterPro" id="IPR052028">
    <property type="entry name" value="HipA_Ser/Thr_kinase"/>
</dbReference>
<dbReference type="EMBL" id="CP054840">
    <property type="protein sequence ID" value="QKV52784.1"/>
    <property type="molecule type" value="Genomic_DNA"/>
</dbReference>
<evidence type="ECO:0000313" key="6">
    <source>
        <dbReference type="Proteomes" id="UP000509579"/>
    </source>
</evidence>
<evidence type="ECO:0000313" key="5">
    <source>
        <dbReference type="EMBL" id="QKV52784.1"/>
    </source>
</evidence>
<organism evidence="5 6">
    <name type="scientific">Comamonas antarctica</name>
    <dbReference type="NCBI Taxonomy" id="2743470"/>
    <lineage>
        <taxon>Bacteria</taxon>
        <taxon>Pseudomonadati</taxon>
        <taxon>Pseudomonadota</taxon>
        <taxon>Betaproteobacteria</taxon>
        <taxon>Burkholderiales</taxon>
        <taxon>Comamonadaceae</taxon>
        <taxon>Comamonas</taxon>
    </lineage>
</organism>
<dbReference type="InterPro" id="IPR012893">
    <property type="entry name" value="HipA-like_C"/>
</dbReference>
<name>A0A6N1X028_9BURK</name>
<keyword evidence="3" id="KW-0418">Kinase</keyword>
<keyword evidence="2" id="KW-0808">Transferase</keyword>
<dbReference type="AlphaFoldDB" id="A0A6N1X028"/>
<keyword evidence="6" id="KW-1185">Reference proteome</keyword>
<reference evidence="5 6" key="1">
    <citation type="submission" date="2020-06" db="EMBL/GenBank/DDBJ databases">
        <title>Acidovorax antarctica sp. nov., isolated from Corinth ice sheet soil, Antarctic Fields Peninsula.</title>
        <authorList>
            <person name="Xu Q."/>
            <person name="Peng F."/>
        </authorList>
    </citation>
    <scope>NUCLEOTIDE SEQUENCE [LARGE SCALE GENOMIC DNA]</scope>
    <source>
        <strain evidence="5 6">16-35-5</strain>
    </source>
</reference>
<dbReference type="PANTHER" id="PTHR37419">
    <property type="entry name" value="SERINE/THREONINE-PROTEIN KINASE TOXIN HIPA"/>
    <property type="match status" value="1"/>
</dbReference>
<dbReference type="Proteomes" id="UP000509579">
    <property type="component" value="Chromosome"/>
</dbReference>
<accession>A0A6N1X028</accession>
<gene>
    <name evidence="5" type="ORF">HUK68_07710</name>
</gene>
<proteinExistence type="inferred from homology"/>
<dbReference type="GO" id="GO:0004674">
    <property type="term" value="F:protein serine/threonine kinase activity"/>
    <property type="evidence" value="ECO:0007669"/>
    <property type="project" value="TreeGrafter"/>
</dbReference>
<protein>
    <submittedName>
        <fullName evidence="5">HipA domain-containing protein</fullName>
    </submittedName>
</protein>
<evidence type="ECO:0000256" key="2">
    <source>
        <dbReference type="ARBA" id="ARBA00022679"/>
    </source>
</evidence>
<dbReference type="KEGG" id="aant:HUK68_07710"/>
<feature type="domain" description="HipA-like C-terminal" evidence="4">
    <location>
        <begin position="3"/>
        <end position="206"/>
    </location>
</feature>
<sequence length="247" mass="26831">MPRSFLLKSADPGLEDRLFNEAFCQTLAMVMGLRPVAVQLQAFGGRNFLQVERFDVAADAPGVARQLRQGDFRTALAAVPQPTGKRNGELGLAQCFALLRSAACPAMPQLLRFLDYVVFNALIGNDDAHAGSYCLLYPDRNAVLAPLHGTLSTAIDVPGDGRMAMGIGGQYRFSELEAKNWMRFAQETGLGEARVRTQVLEMARTLPVAARRLSLRHDLGFAEMTLVPRIVALAAQRCHIATAGFAA</sequence>
<comment type="similarity">
    <text evidence="1">Belongs to the HipA Ser/Thr kinase family.</text>
</comment>
<evidence type="ECO:0000259" key="4">
    <source>
        <dbReference type="Pfam" id="PF07804"/>
    </source>
</evidence>
<dbReference type="GO" id="GO:0005829">
    <property type="term" value="C:cytosol"/>
    <property type="evidence" value="ECO:0007669"/>
    <property type="project" value="TreeGrafter"/>
</dbReference>
<evidence type="ECO:0000256" key="1">
    <source>
        <dbReference type="ARBA" id="ARBA00010164"/>
    </source>
</evidence>
<evidence type="ECO:0000256" key="3">
    <source>
        <dbReference type="ARBA" id="ARBA00022777"/>
    </source>
</evidence>
<dbReference type="PANTHER" id="PTHR37419:SF1">
    <property type="entry name" value="SERINE_THREONINE-PROTEIN KINASE TOXIN HIPA"/>
    <property type="match status" value="1"/>
</dbReference>
<dbReference type="Pfam" id="PF07804">
    <property type="entry name" value="HipA_C"/>
    <property type="match status" value="1"/>
</dbReference>